<dbReference type="InterPro" id="IPR014445">
    <property type="entry name" value="Gln-dep_NAD_synthase"/>
</dbReference>
<evidence type="ECO:0000256" key="5">
    <source>
        <dbReference type="ARBA" id="ARBA00022840"/>
    </source>
</evidence>
<dbReference type="PANTHER" id="PTHR23090:SF9">
    <property type="entry name" value="GLUTAMINE-DEPENDENT NAD(+) SYNTHETASE"/>
    <property type="match status" value="1"/>
</dbReference>
<feature type="domain" description="CN hydrolase" evidence="8">
    <location>
        <begin position="2"/>
        <end position="289"/>
    </location>
</feature>
<sequence length="730" mass="82435">MCLLHSCSLNQWALDFEGNLERILTSIRIAKERGATLRVGPELEIPYVIVTDHVAAWYLSLNRGYGCLDHFLEGDTCLHSWEVLAKILTSEEAQGIVCDVGMPVMHKNVIYNCRIIIHDGQILLIRPKMWMANSGNYRELRYFTPWMKHREAEDHYLPRIIKAITGQVKVPFGDAVVSTIDTCIGVELCEELFTPSSPHILMGLDGVEIFTNSSGSHHELRKLFTRVELIKEATMKLGGIYLYANQQGCDGDRLYYDGCAMIAVNGRIVAQGSQFSLQDVEVVTATVDLEDVRAFRAVSSRSMQAAGASRYQRIEVDFALSEEDDTNSVKDVSELVVKNYDIRYHRPEEEIALGPACWLWDYLRRSRTQGYFLPLSGGIDSCATAVIVHSMCRLVAESALRGDQAVIWDARRVAGEPENSTYVPSDPKDFANRIFHTCYMGTENSSEETRRRAKELAQAIGSYHTDLNMDSIVTAVRNLFSFVTGAKPQFRAHGGSPAENLALQNIQARLRMVLAYLFAQLLPWVRGRSGGLLVLGSANVDESLRGYLTKYDNSSADINPIGAISKTDLKKFIAYAKDSFDLPILTQFLDAVPTAELEPITETYVQADEADMGMTYDELSIFGRLRKVEKCGPYSMFTKLVHEWGSFLSPTQVAEKVKLFFFEYARNRHKMTTLTPSYHAEQYSPDDNRFDLRPFLYPSRFPWQFKKIDALATSLPDRSTMHPREAKEKI</sequence>
<dbReference type="Gene3D" id="3.60.110.10">
    <property type="entry name" value="Carbon-nitrogen hydrolase"/>
    <property type="match status" value="1"/>
</dbReference>
<evidence type="ECO:0000256" key="2">
    <source>
        <dbReference type="ARBA" id="ARBA00007145"/>
    </source>
</evidence>
<evidence type="ECO:0000259" key="8">
    <source>
        <dbReference type="PROSITE" id="PS50263"/>
    </source>
</evidence>
<dbReference type="InterPro" id="IPR022310">
    <property type="entry name" value="NAD/GMP_synthase"/>
</dbReference>
<dbReference type="CDD" id="cd07570">
    <property type="entry name" value="GAT_Gln-NAD-synth"/>
    <property type="match status" value="1"/>
</dbReference>
<keyword evidence="3 7" id="KW-0436">Ligase</keyword>
<accession>A0ABP1E705</accession>
<comment type="catalytic activity">
    <reaction evidence="7">
        <text>deamido-NAD(+) + L-glutamine + ATP + H2O = L-glutamate + AMP + diphosphate + NAD(+) + H(+)</text>
        <dbReference type="Rhea" id="RHEA:24384"/>
        <dbReference type="ChEBI" id="CHEBI:15377"/>
        <dbReference type="ChEBI" id="CHEBI:15378"/>
        <dbReference type="ChEBI" id="CHEBI:29985"/>
        <dbReference type="ChEBI" id="CHEBI:30616"/>
        <dbReference type="ChEBI" id="CHEBI:33019"/>
        <dbReference type="ChEBI" id="CHEBI:57540"/>
        <dbReference type="ChEBI" id="CHEBI:58359"/>
        <dbReference type="ChEBI" id="CHEBI:58437"/>
        <dbReference type="ChEBI" id="CHEBI:456215"/>
        <dbReference type="EC" id="6.3.5.1"/>
    </reaction>
</comment>
<protein>
    <recommendedName>
        <fullName evidence="7">Glutamine-dependent NAD(+) synthetase</fullName>
        <ecNumber evidence="7">6.3.5.1</ecNumber>
    </recommendedName>
    <alternativeName>
        <fullName evidence="7">NAD(+) synthase [glutamine-hydrolyzing]</fullName>
    </alternativeName>
</protein>
<dbReference type="SUPFAM" id="SSF56317">
    <property type="entry name" value="Carbon-nitrogen hydrolase"/>
    <property type="match status" value="1"/>
</dbReference>
<dbReference type="PANTHER" id="PTHR23090">
    <property type="entry name" value="NH 3 /GLUTAMINE-DEPENDENT NAD + SYNTHETASE"/>
    <property type="match status" value="1"/>
</dbReference>
<dbReference type="Pfam" id="PF00795">
    <property type="entry name" value="CN_hydrolase"/>
    <property type="match status" value="1"/>
</dbReference>
<keyword evidence="10" id="KW-1185">Reference proteome</keyword>
<keyword evidence="6 7" id="KW-0520">NAD</keyword>
<name>A0ABP1E705_9APHY</name>
<dbReference type="InterPro" id="IPR014729">
    <property type="entry name" value="Rossmann-like_a/b/a_fold"/>
</dbReference>
<dbReference type="InterPro" id="IPR003010">
    <property type="entry name" value="C-N_Hydrolase"/>
</dbReference>
<dbReference type="Pfam" id="PF02540">
    <property type="entry name" value="NAD_synthase"/>
    <property type="match status" value="1"/>
</dbReference>
<dbReference type="EMBL" id="OZ037951">
    <property type="protein sequence ID" value="CAL1715327.1"/>
    <property type="molecule type" value="Genomic_DNA"/>
</dbReference>
<dbReference type="Gene3D" id="3.40.50.620">
    <property type="entry name" value="HUPs"/>
    <property type="match status" value="1"/>
</dbReference>
<dbReference type="CDD" id="cd00553">
    <property type="entry name" value="NAD_synthase"/>
    <property type="match status" value="1"/>
</dbReference>
<evidence type="ECO:0000313" key="10">
    <source>
        <dbReference type="Proteomes" id="UP001497453"/>
    </source>
</evidence>
<comment type="similarity">
    <text evidence="2 7">In the C-terminal section; belongs to the NAD synthetase family.</text>
</comment>
<evidence type="ECO:0000256" key="6">
    <source>
        <dbReference type="ARBA" id="ARBA00023027"/>
    </source>
</evidence>
<evidence type="ECO:0000256" key="3">
    <source>
        <dbReference type="ARBA" id="ARBA00022598"/>
    </source>
</evidence>
<dbReference type="EC" id="6.3.5.1" evidence="7"/>
<evidence type="ECO:0000256" key="7">
    <source>
        <dbReference type="PIRNR" id="PIRNR006630"/>
    </source>
</evidence>
<reference evidence="10" key="1">
    <citation type="submission" date="2024-04" db="EMBL/GenBank/DDBJ databases">
        <authorList>
            <person name="Shaw F."/>
            <person name="Minotto A."/>
        </authorList>
    </citation>
    <scope>NUCLEOTIDE SEQUENCE [LARGE SCALE GENOMIC DNA]</scope>
</reference>
<dbReference type="NCBIfam" id="TIGR00552">
    <property type="entry name" value="nadE"/>
    <property type="match status" value="1"/>
</dbReference>
<proteinExistence type="inferred from homology"/>
<dbReference type="PROSITE" id="PS50263">
    <property type="entry name" value="CN_HYDROLASE"/>
    <property type="match status" value="1"/>
</dbReference>
<evidence type="ECO:0000256" key="1">
    <source>
        <dbReference type="ARBA" id="ARBA00005188"/>
    </source>
</evidence>
<comment type="pathway">
    <text evidence="1 7">Cofactor biosynthesis; NAD(+) biosynthesis; NAD(+) from deamido-NAD(+) (L-Gln route): step 1/1.</text>
</comment>
<dbReference type="InterPro" id="IPR036526">
    <property type="entry name" value="C-N_Hydrolase_sf"/>
</dbReference>
<dbReference type="PIRSF" id="PIRSF006630">
    <property type="entry name" value="NADS_GAT"/>
    <property type="match status" value="1"/>
</dbReference>
<dbReference type="Proteomes" id="UP001497453">
    <property type="component" value="Chromosome 8"/>
</dbReference>
<dbReference type="SUPFAM" id="SSF52402">
    <property type="entry name" value="Adenine nucleotide alpha hydrolases-like"/>
    <property type="match status" value="1"/>
</dbReference>
<organism evidence="9 10">
    <name type="scientific">Somion occarium</name>
    <dbReference type="NCBI Taxonomy" id="3059160"/>
    <lineage>
        <taxon>Eukaryota</taxon>
        <taxon>Fungi</taxon>
        <taxon>Dikarya</taxon>
        <taxon>Basidiomycota</taxon>
        <taxon>Agaricomycotina</taxon>
        <taxon>Agaricomycetes</taxon>
        <taxon>Polyporales</taxon>
        <taxon>Cerrenaceae</taxon>
        <taxon>Somion</taxon>
    </lineage>
</organism>
<dbReference type="HAMAP" id="MF_02090">
    <property type="entry name" value="NadE_glutamine_dep"/>
    <property type="match status" value="1"/>
</dbReference>
<evidence type="ECO:0000256" key="4">
    <source>
        <dbReference type="ARBA" id="ARBA00022741"/>
    </source>
</evidence>
<keyword evidence="4 7" id="KW-0547">Nucleotide-binding</keyword>
<keyword evidence="5 7" id="KW-0067">ATP-binding</keyword>
<gene>
    <name evidence="9" type="ORF">GFSPODELE1_LOCUS10172</name>
</gene>
<evidence type="ECO:0000313" key="9">
    <source>
        <dbReference type="EMBL" id="CAL1715327.1"/>
    </source>
</evidence>
<dbReference type="InterPro" id="IPR003694">
    <property type="entry name" value="NAD_synthase"/>
</dbReference>